<evidence type="ECO:0000259" key="2">
    <source>
        <dbReference type="Pfam" id="PF05232"/>
    </source>
</evidence>
<protein>
    <submittedName>
        <fullName evidence="3">Predicted membrane protein</fullName>
    </submittedName>
</protein>
<accession>A0A377M181</accession>
<dbReference type="InterPro" id="IPR007896">
    <property type="entry name" value="BTP_bacteria"/>
</dbReference>
<dbReference type="Pfam" id="PF05232">
    <property type="entry name" value="BTP"/>
    <property type="match status" value="2"/>
</dbReference>
<dbReference type="EMBL" id="UGJB01000004">
    <property type="protein sequence ID" value="STQ11846.1"/>
    <property type="molecule type" value="Genomic_DNA"/>
</dbReference>
<gene>
    <name evidence="3" type="ORF">NCTC10005_04627</name>
</gene>
<evidence type="ECO:0000313" key="3">
    <source>
        <dbReference type="EMBL" id="STQ11846.1"/>
    </source>
</evidence>
<feature type="transmembrane region" description="Helical" evidence="1">
    <location>
        <begin position="81"/>
        <end position="105"/>
    </location>
</feature>
<evidence type="ECO:0000256" key="1">
    <source>
        <dbReference type="SAM" id="Phobius"/>
    </source>
</evidence>
<dbReference type="Proteomes" id="UP000255106">
    <property type="component" value="Unassembled WGS sequence"/>
</dbReference>
<feature type="domain" description="Chlorhexidine efflux transporter" evidence="2">
    <location>
        <begin position="7"/>
        <end position="68"/>
    </location>
</feature>
<sequence>MEIELDKSFKERVLHAVLFEVTANVIIALSLAWLMNVSVLQSGSLSVISALAATAWNFVFNKFFDALQKKYAFQRTFLVRAIHAVCFETGLIITLIPVAMVMLNLTVTEAFFVEIGLVLFFLPYTMLFNWLYDYLRWTFVWAETVRHLDLYSLFLHLIEERRCSIM</sequence>
<feature type="transmembrane region" description="Helical" evidence="1">
    <location>
        <begin position="12"/>
        <end position="33"/>
    </location>
</feature>
<keyword evidence="1" id="KW-0472">Membrane</keyword>
<keyword evidence="1" id="KW-0812">Transmembrane</keyword>
<keyword evidence="1" id="KW-1133">Transmembrane helix</keyword>
<evidence type="ECO:0000313" key="4">
    <source>
        <dbReference type="Proteomes" id="UP000255106"/>
    </source>
</evidence>
<name>A0A377M181_ENTCL</name>
<proteinExistence type="predicted"/>
<dbReference type="AlphaFoldDB" id="A0A377M181"/>
<reference evidence="3 4" key="1">
    <citation type="submission" date="2018-06" db="EMBL/GenBank/DDBJ databases">
        <authorList>
            <consortium name="Pathogen Informatics"/>
            <person name="Doyle S."/>
        </authorList>
    </citation>
    <scope>NUCLEOTIDE SEQUENCE [LARGE SCALE GENOMIC DNA]</scope>
    <source>
        <strain evidence="3 4">NCTC10005</strain>
    </source>
</reference>
<dbReference type="InterPro" id="IPR058208">
    <property type="entry name" value="PACE"/>
</dbReference>
<feature type="transmembrane region" description="Helical" evidence="1">
    <location>
        <begin position="111"/>
        <end position="132"/>
    </location>
</feature>
<feature type="transmembrane region" description="Helical" evidence="1">
    <location>
        <begin position="39"/>
        <end position="60"/>
    </location>
</feature>
<feature type="domain" description="Chlorhexidine efflux transporter" evidence="2">
    <location>
        <begin position="75"/>
        <end position="136"/>
    </location>
</feature>
<dbReference type="NCBIfam" id="NF033664">
    <property type="entry name" value="PACE_transport"/>
    <property type="match status" value="1"/>
</dbReference>
<organism evidence="3 4">
    <name type="scientific">Enterobacter cloacae</name>
    <dbReference type="NCBI Taxonomy" id="550"/>
    <lineage>
        <taxon>Bacteria</taxon>
        <taxon>Pseudomonadati</taxon>
        <taxon>Pseudomonadota</taxon>
        <taxon>Gammaproteobacteria</taxon>
        <taxon>Enterobacterales</taxon>
        <taxon>Enterobacteriaceae</taxon>
        <taxon>Enterobacter</taxon>
        <taxon>Enterobacter cloacae complex</taxon>
    </lineage>
</organism>